<dbReference type="OrthoDB" id="290051at2"/>
<dbReference type="Pfam" id="PF01757">
    <property type="entry name" value="Acyl_transf_3"/>
    <property type="match status" value="1"/>
</dbReference>
<feature type="transmembrane region" description="Helical" evidence="1">
    <location>
        <begin position="137"/>
        <end position="158"/>
    </location>
</feature>
<name>A0A5P2G2S0_9BACT</name>
<dbReference type="Proteomes" id="UP000292424">
    <property type="component" value="Chromosome"/>
</dbReference>
<proteinExistence type="predicted"/>
<dbReference type="InterPro" id="IPR050879">
    <property type="entry name" value="Acyltransferase_3"/>
</dbReference>
<feature type="domain" description="Acyltransferase 3" evidence="2">
    <location>
        <begin position="8"/>
        <end position="349"/>
    </location>
</feature>
<feature type="transmembrane region" description="Helical" evidence="1">
    <location>
        <begin position="7"/>
        <end position="24"/>
    </location>
</feature>
<organism evidence="3 4">
    <name type="scientific">Rhizosphaericola mali</name>
    <dbReference type="NCBI Taxonomy" id="2545455"/>
    <lineage>
        <taxon>Bacteria</taxon>
        <taxon>Pseudomonadati</taxon>
        <taxon>Bacteroidota</taxon>
        <taxon>Chitinophagia</taxon>
        <taxon>Chitinophagales</taxon>
        <taxon>Chitinophagaceae</taxon>
        <taxon>Rhizosphaericola</taxon>
    </lineage>
</organism>
<sequence>MQEKKTIQSIQALRGIAAILVMFYHKKDTFIIQGKNYGECFFGAGAMGVDLFFILSGFIMMMISKNNSPQKLFNFTSVIKFWINRFTRIIPLYFIVTILFYLSVWRGFNFLHDPVSLNNLEKTFLFIPLNGRDIAPFYGYAAMSVGWTLNYEMFFYGLFGISLLFGKWRWYFFIGLMLCNLILIPTILKGYFSLDAMHHYHFTYGYLNLITNPINLDFLLGILIGFLIFRNNTWKIGKIWSFICLILSFIYVVILYVTRWDAMHGITRWATPIAIFLFFVIYTELNYGLRVPIFLSYLGKLSYSIYLIHLMMQYWTRSLFVHTKLSMYLNTPLYLIVASIFTIIIAIIFQYLIENKLSNYLKQILIKLCRI</sequence>
<dbReference type="AlphaFoldDB" id="A0A5P2G2S0"/>
<dbReference type="GO" id="GO:0000271">
    <property type="term" value="P:polysaccharide biosynthetic process"/>
    <property type="evidence" value="ECO:0007669"/>
    <property type="project" value="TreeGrafter"/>
</dbReference>
<evidence type="ECO:0000313" key="3">
    <source>
        <dbReference type="EMBL" id="QES89785.1"/>
    </source>
</evidence>
<feature type="transmembrane region" description="Helical" evidence="1">
    <location>
        <begin position="239"/>
        <end position="257"/>
    </location>
</feature>
<feature type="transmembrane region" description="Helical" evidence="1">
    <location>
        <begin position="332"/>
        <end position="353"/>
    </location>
</feature>
<evidence type="ECO:0000313" key="4">
    <source>
        <dbReference type="Proteomes" id="UP000292424"/>
    </source>
</evidence>
<evidence type="ECO:0000256" key="1">
    <source>
        <dbReference type="SAM" id="Phobius"/>
    </source>
</evidence>
<keyword evidence="3" id="KW-0808">Transferase</keyword>
<feature type="transmembrane region" description="Helical" evidence="1">
    <location>
        <begin position="44"/>
        <end position="63"/>
    </location>
</feature>
<evidence type="ECO:0000259" key="2">
    <source>
        <dbReference type="Pfam" id="PF01757"/>
    </source>
</evidence>
<accession>A0A5P2G2S0</accession>
<dbReference type="GO" id="GO:0016747">
    <property type="term" value="F:acyltransferase activity, transferring groups other than amino-acyl groups"/>
    <property type="evidence" value="ECO:0007669"/>
    <property type="project" value="InterPro"/>
</dbReference>
<keyword evidence="1" id="KW-0472">Membrane</keyword>
<dbReference type="EMBL" id="CP044016">
    <property type="protein sequence ID" value="QES89785.1"/>
    <property type="molecule type" value="Genomic_DNA"/>
</dbReference>
<dbReference type="InterPro" id="IPR002656">
    <property type="entry name" value="Acyl_transf_3_dom"/>
</dbReference>
<keyword evidence="4" id="KW-1185">Reference proteome</keyword>
<keyword evidence="1" id="KW-0812">Transmembrane</keyword>
<feature type="transmembrane region" description="Helical" evidence="1">
    <location>
        <begin position="269"/>
        <end position="287"/>
    </location>
</feature>
<keyword evidence="3" id="KW-0012">Acyltransferase</keyword>
<feature type="transmembrane region" description="Helical" evidence="1">
    <location>
        <begin position="170"/>
        <end position="192"/>
    </location>
</feature>
<gene>
    <name evidence="3" type="ORF">E0W69_014330</name>
</gene>
<dbReference type="KEGG" id="arac:E0W69_014330"/>
<dbReference type="PANTHER" id="PTHR23028">
    <property type="entry name" value="ACETYLTRANSFERASE"/>
    <property type="match status" value="1"/>
</dbReference>
<keyword evidence="1" id="KW-1133">Transmembrane helix</keyword>
<reference evidence="3 4" key="1">
    <citation type="submission" date="2019-09" db="EMBL/GenBank/DDBJ databases">
        <title>Complete genome sequence of Arachidicoccus sp. B3-10 isolated from apple orchard soil.</title>
        <authorList>
            <person name="Kim H.S."/>
            <person name="Han K.-I."/>
            <person name="Suh M.K."/>
            <person name="Lee K.C."/>
            <person name="Eom M.K."/>
            <person name="Kim J.-S."/>
            <person name="Kang S.W."/>
            <person name="Sin Y."/>
            <person name="Lee J.-S."/>
        </authorList>
    </citation>
    <scope>NUCLEOTIDE SEQUENCE [LARGE SCALE GENOMIC DNA]</scope>
    <source>
        <strain evidence="3 4">B3-10</strain>
    </source>
</reference>
<dbReference type="GO" id="GO:0016020">
    <property type="term" value="C:membrane"/>
    <property type="evidence" value="ECO:0007669"/>
    <property type="project" value="TreeGrafter"/>
</dbReference>
<feature type="transmembrane region" description="Helical" evidence="1">
    <location>
        <begin position="204"/>
        <end position="227"/>
    </location>
</feature>
<feature type="transmembrane region" description="Helical" evidence="1">
    <location>
        <begin position="89"/>
        <end position="108"/>
    </location>
</feature>
<protein>
    <submittedName>
        <fullName evidence="3">Acyltransferase</fullName>
    </submittedName>
</protein>
<dbReference type="PANTHER" id="PTHR23028:SF53">
    <property type="entry name" value="ACYL_TRANSF_3 DOMAIN-CONTAINING PROTEIN"/>
    <property type="match status" value="1"/>
</dbReference>
<feature type="transmembrane region" description="Helical" evidence="1">
    <location>
        <begin position="294"/>
        <end position="312"/>
    </location>
</feature>
<dbReference type="RefSeq" id="WP_131330743.1">
    <property type="nucleotide sequence ID" value="NZ_CP044016.1"/>
</dbReference>